<protein>
    <submittedName>
        <fullName evidence="1">Uncharacterized protein</fullName>
    </submittedName>
</protein>
<dbReference type="AlphaFoldDB" id="A0A3S4U0L0"/>
<reference evidence="1 2" key="1">
    <citation type="submission" date="2018-12" db="EMBL/GenBank/DDBJ databases">
        <authorList>
            <consortium name="Pathogen Informatics"/>
        </authorList>
    </citation>
    <scope>NUCLEOTIDE SEQUENCE [LARGE SCALE GENOMIC DNA]</scope>
    <source>
        <strain evidence="1 2">NCTC10437</strain>
    </source>
</reference>
<dbReference type="KEGG" id="mauu:NCTC10437_04461"/>
<sequence length="92" mass="10297">MLVGMTEHACTMPSAVRGAEDATPRTSDDIVVIAVAEVMLGTAAASSAARPRSALRLWWARRCDARAERRRTARRRPDYFENAAMAREMYRL</sequence>
<keyword evidence="2" id="KW-1185">Reference proteome</keyword>
<evidence type="ECO:0000313" key="1">
    <source>
        <dbReference type="EMBL" id="VEG57451.1"/>
    </source>
</evidence>
<dbReference type="STRING" id="1791.GCA_001049355_03053"/>
<name>A0A3S4U0L0_MYCAU</name>
<dbReference type="Proteomes" id="UP000279306">
    <property type="component" value="Chromosome"/>
</dbReference>
<gene>
    <name evidence="1" type="ORF">NCTC10437_04461</name>
</gene>
<accession>A0A3S4U0L0</accession>
<evidence type="ECO:0000313" key="2">
    <source>
        <dbReference type="Proteomes" id="UP000279306"/>
    </source>
</evidence>
<proteinExistence type="predicted"/>
<dbReference type="EMBL" id="LR134356">
    <property type="protein sequence ID" value="VEG57451.1"/>
    <property type="molecule type" value="Genomic_DNA"/>
</dbReference>
<organism evidence="1 2">
    <name type="scientific">Mycolicibacterium aurum</name>
    <name type="common">Mycobacterium aurum</name>
    <dbReference type="NCBI Taxonomy" id="1791"/>
    <lineage>
        <taxon>Bacteria</taxon>
        <taxon>Bacillati</taxon>
        <taxon>Actinomycetota</taxon>
        <taxon>Actinomycetes</taxon>
        <taxon>Mycobacteriales</taxon>
        <taxon>Mycobacteriaceae</taxon>
        <taxon>Mycolicibacterium</taxon>
    </lineage>
</organism>